<organism evidence="5 6">
    <name type="scientific">Mesorhizobium muleiense</name>
    <dbReference type="NCBI Taxonomy" id="1004279"/>
    <lineage>
        <taxon>Bacteria</taxon>
        <taxon>Pseudomonadati</taxon>
        <taxon>Pseudomonadota</taxon>
        <taxon>Alphaproteobacteria</taxon>
        <taxon>Hyphomicrobiales</taxon>
        <taxon>Phyllobacteriaceae</taxon>
        <taxon>Mesorhizobium</taxon>
    </lineage>
</organism>
<protein>
    <submittedName>
        <fullName evidence="5">DNA-binding transcriptional regulator, FadR family</fullName>
    </submittedName>
</protein>
<keyword evidence="2 5" id="KW-0238">DNA-binding</keyword>
<dbReference type="PRINTS" id="PR00035">
    <property type="entry name" value="HTHGNTR"/>
</dbReference>
<keyword evidence="6" id="KW-1185">Reference proteome</keyword>
<evidence type="ECO:0000256" key="3">
    <source>
        <dbReference type="ARBA" id="ARBA00023163"/>
    </source>
</evidence>
<dbReference type="SMART" id="SM00895">
    <property type="entry name" value="FCD"/>
    <property type="match status" value="1"/>
</dbReference>
<dbReference type="Proteomes" id="UP000198894">
    <property type="component" value="Unassembled WGS sequence"/>
</dbReference>
<dbReference type="Pfam" id="PF00392">
    <property type="entry name" value="GntR"/>
    <property type="match status" value="1"/>
</dbReference>
<dbReference type="GO" id="GO:0003700">
    <property type="term" value="F:DNA-binding transcription factor activity"/>
    <property type="evidence" value="ECO:0007669"/>
    <property type="project" value="InterPro"/>
</dbReference>
<dbReference type="InterPro" id="IPR011711">
    <property type="entry name" value="GntR_C"/>
</dbReference>
<keyword evidence="1" id="KW-0805">Transcription regulation</keyword>
<evidence type="ECO:0000256" key="1">
    <source>
        <dbReference type="ARBA" id="ARBA00023015"/>
    </source>
</evidence>
<feature type="domain" description="HTH gntR-type" evidence="4">
    <location>
        <begin position="5"/>
        <end position="73"/>
    </location>
</feature>
<evidence type="ECO:0000256" key="2">
    <source>
        <dbReference type="ARBA" id="ARBA00023125"/>
    </source>
</evidence>
<dbReference type="InterPro" id="IPR008920">
    <property type="entry name" value="TF_FadR/GntR_C"/>
</dbReference>
<gene>
    <name evidence="5" type="ORF">SAMN05428953_112161</name>
</gene>
<dbReference type="Gene3D" id="1.10.10.10">
    <property type="entry name" value="Winged helix-like DNA-binding domain superfamily/Winged helix DNA-binding domain"/>
    <property type="match status" value="1"/>
</dbReference>
<dbReference type="AlphaFoldDB" id="A0A1G8ZWJ9"/>
<dbReference type="Pfam" id="PF07729">
    <property type="entry name" value="FCD"/>
    <property type="match status" value="1"/>
</dbReference>
<proteinExistence type="predicted"/>
<dbReference type="PANTHER" id="PTHR43537:SF5">
    <property type="entry name" value="UXU OPERON TRANSCRIPTIONAL REGULATOR"/>
    <property type="match status" value="1"/>
</dbReference>
<dbReference type="GO" id="GO:0003677">
    <property type="term" value="F:DNA binding"/>
    <property type="evidence" value="ECO:0007669"/>
    <property type="project" value="UniProtKB-KW"/>
</dbReference>
<dbReference type="Gene3D" id="1.20.120.530">
    <property type="entry name" value="GntR ligand-binding domain-like"/>
    <property type="match status" value="1"/>
</dbReference>
<dbReference type="CDD" id="cd07377">
    <property type="entry name" value="WHTH_GntR"/>
    <property type="match status" value="1"/>
</dbReference>
<dbReference type="SUPFAM" id="SSF46785">
    <property type="entry name" value="Winged helix' DNA-binding domain"/>
    <property type="match status" value="1"/>
</dbReference>
<evidence type="ECO:0000313" key="5">
    <source>
        <dbReference type="EMBL" id="SDK19468.1"/>
    </source>
</evidence>
<dbReference type="EMBL" id="FNEE01000012">
    <property type="protein sequence ID" value="SDK19468.1"/>
    <property type="molecule type" value="Genomic_DNA"/>
</dbReference>
<accession>A0A1G8ZWJ9</accession>
<sequence length="230" mass="25368">MDDPGNGGHAALVQLQAYLAQMDHAGETRLPAERELSESLGVSRGDLRKALAVLEKDGRIWRHVGRGTFVGSGPVEETIGISEIAGRTNPADVMRARLILEPEIAREAALHATLSDIAAMRQSLVQTREAVTWRQYENVDNLLHRQIAQASRNNVLLGLFDVLNAVRRTVVWGRLRSEGARPPADHHSFADHERIVEAIAERDLGGAAAAMRLHLQQVERRLIPVREAAE</sequence>
<dbReference type="InterPro" id="IPR036388">
    <property type="entry name" value="WH-like_DNA-bd_sf"/>
</dbReference>
<evidence type="ECO:0000313" key="6">
    <source>
        <dbReference type="Proteomes" id="UP000198894"/>
    </source>
</evidence>
<evidence type="ECO:0000259" key="4">
    <source>
        <dbReference type="PROSITE" id="PS50949"/>
    </source>
</evidence>
<dbReference type="PROSITE" id="PS50949">
    <property type="entry name" value="HTH_GNTR"/>
    <property type="match status" value="1"/>
</dbReference>
<dbReference type="RefSeq" id="WP_023799437.1">
    <property type="nucleotide sequence ID" value="NZ_FNEE01000012.1"/>
</dbReference>
<dbReference type="InterPro" id="IPR036390">
    <property type="entry name" value="WH_DNA-bd_sf"/>
</dbReference>
<reference evidence="6" key="1">
    <citation type="submission" date="2016-10" db="EMBL/GenBank/DDBJ databases">
        <authorList>
            <person name="Varghese N."/>
            <person name="Submissions S."/>
        </authorList>
    </citation>
    <scope>NUCLEOTIDE SEQUENCE [LARGE SCALE GENOMIC DNA]</scope>
    <source>
        <strain evidence="6">CGMCC 1.11022</strain>
    </source>
</reference>
<dbReference type="InterPro" id="IPR000524">
    <property type="entry name" value="Tscrpt_reg_HTH_GntR"/>
</dbReference>
<name>A0A1G8ZWJ9_9HYPH</name>
<dbReference type="PANTHER" id="PTHR43537">
    <property type="entry name" value="TRANSCRIPTIONAL REGULATOR, GNTR FAMILY"/>
    <property type="match status" value="1"/>
</dbReference>
<dbReference type="SMART" id="SM00345">
    <property type="entry name" value="HTH_GNTR"/>
    <property type="match status" value="1"/>
</dbReference>
<dbReference type="SUPFAM" id="SSF48008">
    <property type="entry name" value="GntR ligand-binding domain-like"/>
    <property type="match status" value="1"/>
</dbReference>
<keyword evidence="3" id="KW-0804">Transcription</keyword>